<name>A0A6G0SHA1_9STRA</name>
<evidence type="ECO:0000256" key="1">
    <source>
        <dbReference type="SAM" id="Coils"/>
    </source>
</evidence>
<evidence type="ECO:0008006" key="5">
    <source>
        <dbReference type="Google" id="ProtNLM"/>
    </source>
</evidence>
<dbReference type="EMBL" id="QXFY01000067">
    <property type="protein sequence ID" value="KAE9358939.1"/>
    <property type="molecule type" value="Genomic_DNA"/>
</dbReference>
<accession>A0A6G0SHA1</accession>
<dbReference type="Proteomes" id="UP000486351">
    <property type="component" value="Unassembled WGS sequence"/>
</dbReference>
<keyword evidence="1" id="KW-0175">Coiled coil</keyword>
<feature type="region of interest" description="Disordered" evidence="2">
    <location>
        <begin position="2614"/>
        <end position="2651"/>
    </location>
</feature>
<evidence type="ECO:0000256" key="2">
    <source>
        <dbReference type="SAM" id="MobiDB-lite"/>
    </source>
</evidence>
<protein>
    <recommendedName>
        <fullName evidence="5">AP2/ERF domain-containing protein</fullName>
    </recommendedName>
</protein>
<gene>
    <name evidence="3" type="ORF">PF008_g2463</name>
</gene>
<evidence type="ECO:0000313" key="3">
    <source>
        <dbReference type="EMBL" id="KAE9358939.1"/>
    </source>
</evidence>
<feature type="region of interest" description="Disordered" evidence="2">
    <location>
        <begin position="385"/>
        <end position="417"/>
    </location>
</feature>
<evidence type="ECO:0000313" key="4">
    <source>
        <dbReference type="Proteomes" id="UP000486351"/>
    </source>
</evidence>
<comment type="caution">
    <text evidence="3">The sequence shown here is derived from an EMBL/GenBank/DDBJ whole genome shotgun (WGS) entry which is preliminary data.</text>
</comment>
<proteinExistence type="predicted"/>
<reference evidence="3 4" key="1">
    <citation type="submission" date="2018-09" db="EMBL/GenBank/DDBJ databases">
        <title>Genomic investigation of the strawberry pathogen Phytophthora fragariae indicates pathogenicity is determined by transcriptional variation in three key races.</title>
        <authorList>
            <person name="Adams T.M."/>
            <person name="Armitage A.D."/>
            <person name="Sobczyk M.K."/>
            <person name="Bates H.J."/>
            <person name="Dunwell J.M."/>
            <person name="Nellist C.F."/>
            <person name="Harrison R.J."/>
        </authorList>
    </citation>
    <scope>NUCLEOTIDE SEQUENCE [LARGE SCALE GENOMIC DNA]</scope>
    <source>
        <strain evidence="3 4">NOV-77</strain>
    </source>
</reference>
<feature type="compositionally biased region" description="Basic and acidic residues" evidence="2">
    <location>
        <begin position="2640"/>
        <end position="2650"/>
    </location>
</feature>
<dbReference type="PROSITE" id="PS50096">
    <property type="entry name" value="IQ"/>
    <property type="match status" value="1"/>
</dbReference>
<feature type="coiled-coil region" evidence="1">
    <location>
        <begin position="179"/>
        <end position="209"/>
    </location>
</feature>
<sequence>MNFESERATLPEERCEVHDDRFKTSNKSSIVALKRKMDGFENQLATIRARLEARRELASPRGDFHLPAVNSSPNITSAVAGTSSSSLDRLKLPLLRRIDGTRVANAPPQDPFLEVENVIHRTMTRELYVRDANVVTVKELAAASAAEDAQQLGEEARKRMVAYTQHESGWRFEERTSRYQQVMEMKQRVEQAQQEAELQRDTVRQMKALLRDPYKELRSCPELTPLASGQDEPFHRNNEFEWIWILASPSTKLTFTPREETPNNVIEREKELSMYVVYYIAASDVNTKRVETADQWQDALTSDYPPTSGWMGCSVHGVPPAPELVSVRSGIHTWTVAGAGAGHLNGKYVACGVHDNVRRFKSSAGVELFRKCVPVESSLAQVLHGGGTVRPESARSCVTGDDSRGNEGSSRSRNKAKPKVVLPSGLAVIAKDELDFRSMQRVGSWLSMNESIERHRRMLASRSASDDSAALKLDGDSVMNQESRQVEDASDVVESRPEISASLCREWVLFARCSKLRGDKVTSGASEPPIKGVGLGCLKRHYYISFEEKREMTIWTQTKESWLEKNVLSVIIEREAQLERVSHLSRKCMVKFQQNLRAETEKSKLKLLAELNRVRFLTVKVLEKIDRWRQHARKIGFARYDNTKGPRHDVAMLDKDLSNKKASQQETEAPLLGWSSSITLDTGKQLYKGSKAFVSKVKRFRRSEDVTGKREQHIVYLGYFETQEEAERAYDEHAASEARRLNTTVEHLPRRRNVFRSCGKHFAVESEKDGPSFCIECKTKQLASISSTSADEWIPPFFYGTGVNYIMKMSNDLDFLDDVLPLKAALNCCRGVDQEIFPLRGNIFLLPKTPIQDPDLAVFTTFLTPTAPRLGESLDSPSVDNIDDEALDRERIFKAQQIFLQELQIYRPELISDSQNATKPRLTKKTNEESPYRLVEALYWDHCVALKIQQERPPLALRQDNIWCRPDVGEWASLVVRGAHQLHFLFEEKLEKAGKEMVQRRQQVLAALRQLNKIPLYFVPSRTNFTELIAAGQQVRGDVVQLEVNNATKRLQRYDSWCTMSLVVQRWFRGVLGRQKARATRKALRFAYKLRVFYAKQVAAVAKSFYEAQVHAVAVRKAYKAICTPIYTRSVMMDGELVIVTFHSLRHYQLYHRDFHNTSASKRSVIPSSCCASCARRHHVKAHYQLHQSKFSVFRGVCTCSVCGGSSQEGDMANESWLIRAYSPSHNVIYRLRLESLQLEQLVSPRTQSQLSLCANYRPLVMDMEATKLAAAVASHRATFCFQNAENAANTLTNWRRMNSEATQTRKTLLVALEKSLSLLDSTKYAHKLSFINAKKALDFASRPFSEAQAWDPLENANDWRFIVEKRQLVKRLEETHQEVERLRVAYFQATYNEQYARAGAAHAQEEYNRFWIPLVKRESQAMEQAILLETTAKTRMESFMAQLCDRFLTLRDGYLAPTRRSLVVQSPLWHDMVPFRVDIPGLRRRLNCLRRRTLVLSNLNKQNKRTRRMIVSVSMWPLIARSSKHAQTNRDLWVTAYDPVDCSMHNIFLEWELVQLLTGAQGRKIWQDVSESKRNAWRSIAEILLSLTMLDRFTGEFTLQKLQVYHTLRRLSPQFLSSRVMRDLQSGRKCGQGDEVLRQAVSVDGKLCVVVVYENWGDLTFAIYHTASGEFFRLVMPLHVVFDLLGSKPLMLRLWISCVKSNSYASTLLVYLLKHVRFYKCENGSENVRIEDELPAQKRSKRYQALVRIQNRQVFVSIIDDSAGDFQISGYDVRRELKYKLTLERDRLHQILKTSVFPDDSGTGNPLATSASSLLLRRNRKELYEWICSRLRFQSMLEHPELITAGTSPLVLGLHLRESFRILNGWICTSPRNPLRAVSETEITRRASSIDAAAFSSLQFDQLTLVAHSQLPFELEKQYIGTMDWVEAVAGTSSSSWKKQLPYMKMDFFVRSHTLFARLREELEAEAKERRKRDTWAGMEQEDRNALCIDTFDSIKVATKYISRTTEKLFDLNAAARKKLEQWQQIHSKLNVATNSTEMRRTDTAMPATLAGAHMLKEDNIIVFLGFLNLWLPPTTTDLLEFILLAVPLQSCSPLAAASIILHACLERVELELKTTLTKLELTFERLKHSEGGLEDLRMHKGRILHFCNLLARQPTISTNIEETEDETLETNADLKVKHDGTADASAISTESATANVVNTGLLIPSNNNEPMQEVYLSDLPTWAPSAKSPFVVHAQDLVKHLRSFFQQQWRQQQHPGSRFGRRASSATGVLTCRRVAYGVIVYQAVECDLYSKTQVSQMNARAVALMGGTFVCGPVLFWPLQDGNEWFQRLIDSDAIHRELARNSEDVELEDVVLKRPAAVRSTKYLPWKQFAIERLRIARAVKRSRMAEGISVESLVDDSDQVEKEKRTITTISVGFRQLELSLGVRDSRELRGDGNVTKTMKHFFALHEDDDIDESKKWRVSLSNPRMLHTVLEIHDQDGRAIQIPAIGREDKDTFKMQGIQVEVDDVDKPRRLLFSCRELQTQRRYFVDCEFHSLQCLLLQRSYHAETSKPLLLASLQAEVKWRRRSVAMTIQDWRKLAALAAQFLVFRRKNGALSLCLELFTPELQMQEDTDKAETVPAEESDAEEVGYKPQESSAEHKVADEKSTQQLEGVGVHNNEVCIETALPPHLPRRRQCRAETLEEQRAVKRSLVQHFQNHQRAIRAAACGRTLATTSNLGSRIVSEWMQMTQEDWNSQELRGMLVLDSNVLSKLQKAYTPATRRAREYLKVSTKEDDAGGLELQMKEIVKVMSQTAFQPDEVELLQSIRMIRWRRRGKKASAAAKRAEAYLADIAEWWRRRLITIQSEIN</sequence>
<organism evidence="3 4">
    <name type="scientific">Phytophthora fragariae</name>
    <dbReference type="NCBI Taxonomy" id="53985"/>
    <lineage>
        <taxon>Eukaryota</taxon>
        <taxon>Sar</taxon>
        <taxon>Stramenopiles</taxon>
        <taxon>Oomycota</taxon>
        <taxon>Peronosporomycetes</taxon>
        <taxon>Peronosporales</taxon>
        <taxon>Peronosporaceae</taxon>
        <taxon>Phytophthora</taxon>
    </lineage>
</organism>